<protein>
    <submittedName>
        <fullName evidence="1">Uncharacterized protein</fullName>
    </submittedName>
</protein>
<keyword evidence="2" id="KW-1185">Reference proteome</keyword>
<evidence type="ECO:0000313" key="2">
    <source>
        <dbReference type="Proteomes" id="UP001271789"/>
    </source>
</evidence>
<comment type="caution">
    <text evidence="1">The sequence shown here is derived from an EMBL/GenBank/DDBJ whole genome shotgun (WGS) entry which is preliminary data.</text>
</comment>
<dbReference type="PROSITE" id="PS51257">
    <property type="entry name" value="PROKAR_LIPOPROTEIN"/>
    <property type="match status" value="1"/>
</dbReference>
<dbReference type="Proteomes" id="UP001271789">
    <property type="component" value="Unassembled WGS sequence"/>
</dbReference>
<gene>
    <name evidence="1" type="ORF">MsAg5_16460</name>
</gene>
<proteinExistence type="predicted"/>
<sequence>MKIKIILIAFLIFFSVFTAGCLNQTDINDTIPETNDSIPEANNSSEQNGIHYNSNYQVTDFEYGRYENVPKGENSKYLTTEANISYMYSSPENLENADLIVYATVKEIKPSFWVTKGGAKPSELTYRYDSYHQGPTARSDDIEICTDIVFTVDDWVKGNSSDEITVRVVGGEANNVIQYREMWPSPWDFEEGDQCLLYLTYYSDAYEFRAPNGVKTVVN</sequence>
<organism evidence="1 2">
    <name type="scientific">Methanolapillus africanus</name>
    <dbReference type="NCBI Taxonomy" id="3028297"/>
    <lineage>
        <taxon>Archaea</taxon>
        <taxon>Methanobacteriati</taxon>
        <taxon>Methanobacteriota</taxon>
        <taxon>Stenosarchaea group</taxon>
        <taxon>Methanomicrobia</taxon>
        <taxon>Methanosarcinales</taxon>
        <taxon>Methanosarcinaceae</taxon>
        <taxon>Methanolapillus</taxon>
    </lineage>
</organism>
<reference evidence="1" key="1">
    <citation type="submission" date="2023-06" db="EMBL/GenBank/DDBJ databases">
        <title>Genome sequence of Methanosarcinaceae archaeon Ag5.</title>
        <authorList>
            <person name="Protasov E."/>
            <person name="Platt K."/>
            <person name="Poehlein A."/>
            <person name="Daniel R."/>
            <person name="Brune A."/>
        </authorList>
    </citation>
    <scope>NUCLEOTIDE SEQUENCE</scope>
    <source>
        <strain evidence="1">Ag5</strain>
    </source>
</reference>
<evidence type="ECO:0000313" key="1">
    <source>
        <dbReference type="EMBL" id="MDV0447734.1"/>
    </source>
</evidence>
<dbReference type="RefSeq" id="WP_338100180.1">
    <property type="nucleotide sequence ID" value="NZ_JAWDKD010000022.1"/>
</dbReference>
<accession>A0AAE4MK91</accession>
<name>A0AAE4MK91_9EURY</name>
<dbReference type="AlphaFoldDB" id="A0AAE4MK91"/>
<dbReference type="EMBL" id="JAWDKD010000022">
    <property type="protein sequence ID" value="MDV0447734.1"/>
    <property type="molecule type" value="Genomic_DNA"/>
</dbReference>